<dbReference type="SMART" id="SM00220">
    <property type="entry name" value="S_TKc"/>
    <property type="match status" value="1"/>
</dbReference>
<feature type="region of interest" description="Disordered" evidence="6">
    <location>
        <begin position="777"/>
        <end position="877"/>
    </location>
</feature>
<dbReference type="PROSITE" id="PS00108">
    <property type="entry name" value="PROTEIN_KINASE_ST"/>
    <property type="match status" value="1"/>
</dbReference>
<dbReference type="SUPFAM" id="SSF56112">
    <property type="entry name" value="Protein kinase-like (PK-like)"/>
    <property type="match status" value="1"/>
</dbReference>
<dbReference type="Gene3D" id="1.10.510.10">
    <property type="entry name" value="Transferase(Phosphotransferase) domain 1"/>
    <property type="match status" value="1"/>
</dbReference>
<evidence type="ECO:0000256" key="5">
    <source>
        <dbReference type="PROSITE-ProRule" id="PRU10141"/>
    </source>
</evidence>
<evidence type="ECO:0000256" key="4">
    <source>
        <dbReference type="ARBA" id="ARBA00022840"/>
    </source>
</evidence>
<evidence type="ECO:0000256" key="1">
    <source>
        <dbReference type="ARBA" id="ARBA00022679"/>
    </source>
</evidence>
<keyword evidence="8" id="KW-0732">Signal</keyword>
<dbReference type="PANTHER" id="PTHR44329:SF289">
    <property type="entry name" value="SERINE_THREONINE-PROTEIN KINASE VIK"/>
    <property type="match status" value="1"/>
</dbReference>
<reference evidence="10 11" key="1">
    <citation type="submission" date="2017-08" db="EMBL/GenBank/DDBJ databases">
        <title>Acidophilic green algal genome provides insights into adaptation to an acidic environment.</title>
        <authorList>
            <person name="Hirooka S."/>
            <person name="Hirose Y."/>
            <person name="Kanesaki Y."/>
            <person name="Higuchi S."/>
            <person name="Fujiwara T."/>
            <person name="Onuma R."/>
            <person name="Era A."/>
            <person name="Ohbayashi R."/>
            <person name="Uzuka A."/>
            <person name="Nozaki H."/>
            <person name="Yoshikawa H."/>
            <person name="Miyagishima S.Y."/>
        </authorList>
    </citation>
    <scope>NUCLEOTIDE SEQUENCE [LARGE SCALE GENOMIC DNA]</scope>
    <source>
        <strain evidence="10 11">NIES-2499</strain>
    </source>
</reference>
<name>A0A250X473_9CHLO</name>
<proteinExistence type="predicted"/>
<keyword evidence="4 5" id="KW-0067">ATP-binding</keyword>
<dbReference type="STRING" id="1157962.A0A250X473"/>
<evidence type="ECO:0000256" key="7">
    <source>
        <dbReference type="SAM" id="Phobius"/>
    </source>
</evidence>
<organism evidence="10 11">
    <name type="scientific">Chlamydomonas eustigma</name>
    <dbReference type="NCBI Taxonomy" id="1157962"/>
    <lineage>
        <taxon>Eukaryota</taxon>
        <taxon>Viridiplantae</taxon>
        <taxon>Chlorophyta</taxon>
        <taxon>core chlorophytes</taxon>
        <taxon>Chlorophyceae</taxon>
        <taxon>CS clade</taxon>
        <taxon>Chlamydomonadales</taxon>
        <taxon>Chlamydomonadaceae</taxon>
        <taxon>Chlamydomonas</taxon>
    </lineage>
</organism>
<sequence>MHQSSGIFITAAALLIIRCICSGNSTVLSQFLSSNSCPFLYGSNCSGNSCNETCSFNETLLSASNVSISQNRSLTLIGSSPSSSAIVLSAVATSAISVAASATLNLTRLSIENATILKTDGVDGLQLAGINLEGSSAKLIVQDSYIHLDCASWVAIKNLACEGFDLLTTGTLQVNGSMGFAPYLRSEGVTWLSVTLPAPPSCSMITPAVCQSVTLPPPASSDESNVMNDTSSSSLGLMLWAQINEANQITGGDSSLVISLDATSAYQLPELVSTSAMLPVQCNVTISGPTLAVSTTSSTMMPVLDMNLMNFQMVGPSSFLTLQNLVLVNKPTVPSLYPAGLLTMLPNDPGLDNPEMAVSGLRMILNNVTIVVPDDELQYLLAWFRTSAATSTANGDGSINASWALQPQGPFQALPVLCYNNVSSPQEELCLQSLTGAYGSWEYKSSSIVGSTYPMKAVRRINKTGLQPSTDLLLPWENSLLDLPLTQVTTINSSNSLFNLLSNQMYTYNSSSGASTAVQQKSVTFSSTHFILSETVNLKLSQSGKPMYLTASAVVVGDPTNPTRLVLDMLAPRGLLHISSGSGSSSSPSPQLFLRSLVLNNLLPAQPPPGSILSSEQVFMNYTSMIWSWQFSRNFTQPDSGLSGAVILSDVVMVLPAVEIQVYRDILNGHPPISVVNAEALSYLSSYLLLSQVKLQGPDIDLAYLQNNCPQTQLTCNASRLPGDIVFTSLVWLGMSGSNVTFTAHAPVYNVSWTTYSFNPFSILIPVINGLSAVGPQPSAAGGPIRPGGAPALSSAGKPPRPSLSPLQPLQALDPPQAPKPPQASKPSNPPQAPKPPQASKPYNPPQAPKPPQASKPSDSPSPTSVAVSSTAPSSGNTTNMSLVIGLVVGLVLGGALLAALAWLLILRHHERNGGTNASMDAHSLKKPALLKTAVPCFWPDMDAHSPATSMSPHPPNSLLYADSLLPVLKSKQMAIMTGVELQSSNASLIKVDYNGAASSDGLSSSSIAVALGGPNSSSGPIIQSSNELHGIPAVGDGVLPSSLLGSSTVDNIGRPNHVSTATALQSSSLIVSSAGTTESMRWGLKKQLEGLREQFKGGDLLWEVTEQLGRGGYGTVYKGTWRGLQVAIKRVIFQVMADKKGEERRLATLQEAAINETLNHPNLVMTYASEMTPLGDLNANKRGLLDWQMHIIMDYCEGGSLQEAIRQNRLYDTDARIPQLASVLELLAQIAQGCAYIHSKNIIHGDLKPDNVLLKTCRSNSTNSPPDNGSNGNGMFNGSVIPYGLSFQAKIADFGLSKSIHGNNTHVSGVKQGTPLYVAPEILREGRSSKAADVYSFGVMMWELYHGLTAYSQYAKLAAGDSPALNAGKSGVLLLAPKVPIDGRLLSLHSKLFSYDPEGTGQTSFPPSYASLGAACTDEEPSRRPTFQEVLTGIEMIKADLDSLLAVDEPTSYWAPMPQHPAPGPEEPFLLNLEPDPEDDDEYLGLSAGHHEEQEVASFLRQESLQLEPDPEDLP</sequence>
<feature type="binding site" evidence="5">
    <location>
        <position position="1130"/>
    </location>
    <ligand>
        <name>ATP</name>
        <dbReference type="ChEBI" id="CHEBI:30616"/>
    </ligand>
</feature>
<feature type="signal peptide" evidence="8">
    <location>
        <begin position="1"/>
        <end position="23"/>
    </location>
</feature>
<evidence type="ECO:0000313" key="10">
    <source>
        <dbReference type="EMBL" id="GAX77871.1"/>
    </source>
</evidence>
<dbReference type="Proteomes" id="UP000232323">
    <property type="component" value="Unassembled WGS sequence"/>
</dbReference>
<feature type="region of interest" description="Disordered" evidence="6">
    <location>
        <begin position="1456"/>
        <end position="1493"/>
    </location>
</feature>
<feature type="compositionally biased region" description="Pro residues" evidence="6">
    <location>
        <begin position="816"/>
        <end position="854"/>
    </location>
</feature>
<dbReference type="InterPro" id="IPR017441">
    <property type="entry name" value="Protein_kinase_ATP_BS"/>
</dbReference>
<evidence type="ECO:0000259" key="9">
    <source>
        <dbReference type="PROSITE" id="PS50011"/>
    </source>
</evidence>
<protein>
    <recommendedName>
        <fullName evidence="9">Protein kinase domain-containing protein</fullName>
    </recommendedName>
</protein>
<accession>A0A250X473</accession>
<keyword evidence="3" id="KW-0418">Kinase</keyword>
<evidence type="ECO:0000313" key="11">
    <source>
        <dbReference type="Proteomes" id="UP000232323"/>
    </source>
</evidence>
<keyword evidence="7" id="KW-1133">Transmembrane helix</keyword>
<dbReference type="Pfam" id="PF00069">
    <property type="entry name" value="Pkinase"/>
    <property type="match status" value="1"/>
</dbReference>
<feature type="compositionally biased region" description="Low complexity" evidence="6">
    <location>
        <begin position="855"/>
        <end position="875"/>
    </location>
</feature>
<comment type="caution">
    <text evidence="10">The sequence shown here is derived from an EMBL/GenBank/DDBJ whole genome shotgun (WGS) entry which is preliminary data.</text>
</comment>
<dbReference type="GO" id="GO:0005524">
    <property type="term" value="F:ATP binding"/>
    <property type="evidence" value="ECO:0007669"/>
    <property type="project" value="UniProtKB-UniRule"/>
</dbReference>
<evidence type="ECO:0000256" key="2">
    <source>
        <dbReference type="ARBA" id="ARBA00022741"/>
    </source>
</evidence>
<dbReference type="PROSITE" id="PS00107">
    <property type="entry name" value="PROTEIN_KINASE_ATP"/>
    <property type="match status" value="1"/>
</dbReference>
<keyword evidence="11" id="KW-1185">Reference proteome</keyword>
<feature type="chain" id="PRO_5012264750" description="Protein kinase domain-containing protein" evidence="8">
    <location>
        <begin position="24"/>
        <end position="1516"/>
    </location>
</feature>
<dbReference type="EMBL" id="BEGY01000028">
    <property type="protein sequence ID" value="GAX77871.1"/>
    <property type="molecule type" value="Genomic_DNA"/>
</dbReference>
<evidence type="ECO:0000256" key="3">
    <source>
        <dbReference type="ARBA" id="ARBA00022777"/>
    </source>
</evidence>
<keyword evidence="7" id="KW-0472">Membrane</keyword>
<dbReference type="PROSITE" id="PS50011">
    <property type="entry name" value="PROTEIN_KINASE_DOM"/>
    <property type="match status" value="1"/>
</dbReference>
<evidence type="ECO:0000256" key="6">
    <source>
        <dbReference type="SAM" id="MobiDB-lite"/>
    </source>
</evidence>
<feature type="transmembrane region" description="Helical" evidence="7">
    <location>
        <begin position="883"/>
        <end position="906"/>
    </location>
</feature>
<dbReference type="InterPro" id="IPR000719">
    <property type="entry name" value="Prot_kinase_dom"/>
</dbReference>
<dbReference type="InterPro" id="IPR051681">
    <property type="entry name" value="Ser/Thr_Kinases-Pseudokinases"/>
</dbReference>
<dbReference type="InterPro" id="IPR008271">
    <property type="entry name" value="Ser/Thr_kinase_AS"/>
</dbReference>
<dbReference type="PANTHER" id="PTHR44329">
    <property type="entry name" value="SERINE/THREONINE-PROTEIN KINASE TNNI3K-RELATED"/>
    <property type="match status" value="1"/>
</dbReference>
<feature type="domain" description="Protein kinase" evidence="9">
    <location>
        <begin position="1103"/>
        <end position="1438"/>
    </location>
</feature>
<feature type="compositionally biased region" description="Low complexity" evidence="6">
    <location>
        <begin position="778"/>
        <end position="792"/>
    </location>
</feature>
<gene>
    <name evidence="10" type="ORF">CEUSTIGMA_g5313.t1</name>
</gene>
<dbReference type="GO" id="GO:0004674">
    <property type="term" value="F:protein serine/threonine kinase activity"/>
    <property type="evidence" value="ECO:0007669"/>
    <property type="project" value="TreeGrafter"/>
</dbReference>
<keyword evidence="7" id="KW-0812">Transmembrane</keyword>
<keyword evidence="2 5" id="KW-0547">Nucleotide-binding</keyword>
<keyword evidence="1" id="KW-0808">Transferase</keyword>
<dbReference type="Gene3D" id="3.30.200.20">
    <property type="entry name" value="Phosphorylase Kinase, domain 1"/>
    <property type="match status" value="1"/>
</dbReference>
<dbReference type="OrthoDB" id="549357at2759"/>
<evidence type="ECO:0000256" key="8">
    <source>
        <dbReference type="SAM" id="SignalP"/>
    </source>
</evidence>
<dbReference type="InterPro" id="IPR011009">
    <property type="entry name" value="Kinase-like_dom_sf"/>
</dbReference>
<feature type="compositionally biased region" description="Low complexity" evidence="6">
    <location>
        <begin position="804"/>
        <end position="815"/>
    </location>
</feature>